<evidence type="ECO:0000313" key="1">
    <source>
        <dbReference type="EMBL" id="KAL3534728.1"/>
    </source>
</evidence>
<dbReference type="Proteomes" id="UP001630127">
    <property type="component" value="Unassembled WGS sequence"/>
</dbReference>
<accession>A0ABD3AU39</accession>
<comment type="caution">
    <text evidence="1">The sequence shown here is derived from an EMBL/GenBank/DDBJ whole genome shotgun (WGS) entry which is preliminary data.</text>
</comment>
<protein>
    <submittedName>
        <fullName evidence="1">Uncharacterized protein</fullName>
    </submittedName>
</protein>
<dbReference type="EMBL" id="JBJUIK010000002">
    <property type="protein sequence ID" value="KAL3534728.1"/>
    <property type="molecule type" value="Genomic_DNA"/>
</dbReference>
<sequence>MFLGKLLLGRISASLFLVLRSGFTLWLGSKGIPLGIEASVLWDVNTEPKEWHYIGVVGHSGIGPFGRDGEHDYDKEDDEMSGHLAVDDLLQKAICRRQAPSLPMVSSTLEA</sequence>
<gene>
    <name evidence="1" type="ORF">ACH5RR_003189</name>
</gene>
<dbReference type="AlphaFoldDB" id="A0ABD3AU39"/>
<keyword evidence="2" id="KW-1185">Reference proteome</keyword>
<organism evidence="1 2">
    <name type="scientific">Cinchona calisaya</name>
    <dbReference type="NCBI Taxonomy" id="153742"/>
    <lineage>
        <taxon>Eukaryota</taxon>
        <taxon>Viridiplantae</taxon>
        <taxon>Streptophyta</taxon>
        <taxon>Embryophyta</taxon>
        <taxon>Tracheophyta</taxon>
        <taxon>Spermatophyta</taxon>
        <taxon>Magnoliopsida</taxon>
        <taxon>eudicotyledons</taxon>
        <taxon>Gunneridae</taxon>
        <taxon>Pentapetalae</taxon>
        <taxon>asterids</taxon>
        <taxon>lamiids</taxon>
        <taxon>Gentianales</taxon>
        <taxon>Rubiaceae</taxon>
        <taxon>Cinchonoideae</taxon>
        <taxon>Cinchoneae</taxon>
        <taxon>Cinchona</taxon>
    </lineage>
</organism>
<reference evidence="1 2" key="1">
    <citation type="submission" date="2024-11" db="EMBL/GenBank/DDBJ databases">
        <title>A near-complete genome assembly of Cinchona calisaya.</title>
        <authorList>
            <person name="Lian D.C."/>
            <person name="Zhao X.W."/>
            <person name="Wei L."/>
        </authorList>
    </citation>
    <scope>NUCLEOTIDE SEQUENCE [LARGE SCALE GENOMIC DNA]</scope>
    <source>
        <tissue evidence="1">Nenye</tissue>
    </source>
</reference>
<evidence type="ECO:0000313" key="2">
    <source>
        <dbReference type="Proteomes" id="UP001630127"/>
    </source>
</evidence>
<name>A0ABD3AU39_9GENT</name>
<proteinExistence type="predicted"/>